<dbReference type="EMBL" id="UZAE01000019">
    <property type="protein sequence ID" value="VDN95952.1"/>
    <property type="molecule type" value="Genomic_DNA"/>
</dbReference>
<organism evidence="3">
    <name type="scientific">Rodentolepis nana</name>
    <name type="common">Dwarf tapeworm</name>
    <name type="synonym">Hymenolepis nana</name>
    <dbReference type="NCBI Taxonomy" id="102285"/>
    <lineage>
        <taxon>Eukaryota</taxon>
        <taxon>Metazoa</taxon>
        <taxon>Spiralia</taxon>
        <taxon>Lophotrochozoa</taxon>
        <taxon>Platyhelminthes</taxon>
        <taxon>Cestoda</taxon>
        <taxon>Eucestoda</taxon>
        <taxon>Cyclophyllidea</taxon>
        <taxon>Hymenolepididae</taxon>
        <taxon>Rodentolepis</taxon>
    </lineage>
</organism>
<dbReference type="WBParaSite" id="HNAJ_0000009201-mRNA-1">
    <property type="protein sequence ID" value="HNAJ_0000009201-mRNA-1"/>
    <property type="gene ID" value="HNAJ_0000009201"/>
</dbReference>
<accession>A0A0R3SZZ4</accession>
<keyword evidence="2" id="KW-1185">Reference proteome</keyword>
<reference evidence="1 2" key="2">
    <citation type="submission" date="2018-11" db="EMBL/GenBank/DDBJ databases">
        <authorList>
            <consortium name="Pathogen Informatics"/>
        </authorList>
    </citation>
    <scope>NUCLEOTIDE SEQUENCE [LARGE SCALE GENOMIC DNA]</scope>
</reference>
<dbReference type="AlphaFoldDB" id="A0A0R3SZZ4"/>
<evidence type="ECO:0000313" key="2">
    <source>
        <dbReference type="Proteomes" id="UP000278807"/>
    </source>
</evidence>
<proteinExistence type="predicted"/>
<reference evidence="3" key="1">
    <citation type="submission" date="2017-02" db="UniProtKB">
        <authorList>
            <consortium name="WormBaseParasite"/>
        </authorList>
    </citation>
    <scope>IDENTIFICATION</scope>
</reference>
<sequence>MCDCNKDCSRSTGNKVPVPTYKPMHRECKEQAPCDPMTRPCSPCRPCCKVTPAPTPKPPYEQKDPFAPCGSCDRVERFDRWSKTK</sequence>
<protein>
    <submittedName>
        <fullName evidence="3">DUF2769 domain-containing protein</fullName>
    </submittedName>
</protein>
<gene>
    <name evidence="1" type="ORF">HNAJ_LOCUS93</name>
</gene>
<dbReference type="OrthoDB" id="10338212at2759"/>
<evidence type="ECO:0000313" key="3">
    <source>
        <dbReference type="WBParaSite" id="HNAJ_0000009201-mRNA-1"/>
    </source>
</evidence>
<dbReference type="Proteomes" id="UP000278807">
    <property type="component" value="Unassembled WGS sequence"/>
</dbReference>
<evidence type="ECO:0000313" key="1">
    <source>
        <dbReference type="EMBL" id="VDN95952.1"/>
    </source>
</evidence>
<name>A0A0R3SZZ4_RODNA</name>